<comment type="caution">
    <text evidence="1">The sequence shown here is derived from an EMBL/GenBank/DDBJ whole genome shotgun (WGS) entry which is preliminary data.</text>
</comment>
<gene>
    <name evidence="1" type="ORF">LSH36_2073g00000</name>
</gene>
<feature type="non-terminal residue" evidence="1">
    <location>
        <position position="1"/>
    </location>
</feature>
<protein>
    <submittedName>
        <fullName evidence="1">Uncharacterized protein</fullName>
    </submittedName>
</protein>
<evidence type="ECO:0000313" key="1">
    <source>
        <dbReference type="EMBL" id="KAK2139061.1"/>
    </source>
</evidence>
<dbReference type="EMBL" id="JAODUP010002069">
    <property type="protein sequence ID" value="KAK2139061.1"/>
    <property type="molecule type" value="Genomic_DNA"/>
</dbReference>
<organism evidence="1 2">
    <name type="scientific">Paralvinella palmiformis</name>
    <dbReference type="NCBI Taxonomy" id="53620"/>
    <lineage>
        <taxon>Eukaryota</taxon>
        <taxon>Metazoa</taxon>
        <taxon>Spiralia</taxon>
        <taxon>Lophotrochozoa</taxon>
        <taxon>Annelida</taxon>
        <taxon>Polychaeta</taxon>
        <taxon>Sedentaria</taxon>
        <taxon>Canalipalpata</taxon>
        <taxon>Terebellida</taxon>
        <taxon>Terebelliformia</taxon>
        <taxon>Alvinellidae</taxon>
        <taxon>Paralvinella</taxon>
    </lineage>
</organism>
<dbReference type="Proteomes" id="UP001208570">
    <property type="component" value="Unassembled WGS sequence"/>
</dbReference>
<reference evidence="1" key="1">
    <citation type="journal article" date="2023" name="Mol. Biol. Evol.">
        <title>Third-Generation Sequencing Reveals the Adaptive Role of the Epigenome in Three Deep-Sea Polychaetes.</title>
        <authorList>
            <person name="Perez M."/>
            <person name="Aroh O."/>
            <person name="Sun Y."/>
            <person name="Lan Y."/>
            <person name="Juniper S.K."/>
            <person name="Young C.R."/>
            <person name="Angers B."/>
            <person name="Qian P.Y."/>
        </authorList>
    </citation>
    <scope>NUCLEOTIDE SEQUENCE</scope>
    <source>
        <strain evidence="1">P08H-3</strain>
    </source>
</reference>
<proteinExistence type="predicted"/>
<name>A0AAD9MPL8_9ANNE</name>
<keyword evidence="2" id="KW-1185">Reference proteome</keyword>
<accession>A0AAD9MPL8</accession>
<dbReference type="AlphaFoldDB" id="A0AAD9MPL8"/>
<sequence>MVIKMFYRTRTIIPSIYHRLTPISTRCRLSSRSFFTSTLLNKRDVKTPN</sequence>
<evidence type="ECO:0000313" key="2">
    <source>
        <dbReference type="Proteomes" id="UP001208570"/>
    </source>
</evidence>